<dbReference type="EMBL" id="PGTY01000002">
    <property type="protein sequence ID" value="PJI86399.1"/>
    <property type="molecule type" value="Genomic_DNA"/>
</dbReference>
<keyword evidence="2" id="KW-0472">Membrane</keyword>
<reference evidence="3 4" key="1">
    <citation type="submission" date="2017-11" db="EMBL/GenBank/DDBJ databases">
        <title>Genomic Encyclopedia of Archaeal and Bacterial Type Strains, Phase II (KMG-II): From Individual Species to Whole Genera.</title>
        <authorList>
            <person name="Goeker M."/>
        </authorList>
    </citation>
    <scope>NUCLEOTIDE SEQUENCE [LARGE SCALE GENOMIC DNA]</scope>
    <source>
        <strain evidence="3 4">DSM 29128</strain>
    </source>
</reference>
<protein>
    <submittedName>
        <fullName evidence="3">Uncharacterized protein</fullName>
    </submittedName>
</protein>
<dbReference type="RefSeq" id="WP_100368689.1">
    <property type="nucleotide sequence ID" value="NZ_PGTY01000002.1"/>
</dbReference>
<gene>
    <name evidence="3" type="ORF">BC777_2768</name>
</gene>
<evidence type="ECO:0000313" key="3">
    <source>
        <dbReference type="EMBL" id="PJI86399.1"/>
    </source>
</evidence>
<comment type="caution">
    <text evidence="3">The sequence shown here is derived from an EMBL/GenBank/DDBJ whole genome shotgun (WGS) entry which is preliminary data.</text>
</comment>
<organism evidence="3 4">
    <name type="scientific">Yoonia maricola</name>
    <dbReference type="NCBI Taxonomy" id="420999"/>
    <lineage>
        <taxon>Bacteria</taxon>
        <taxon>Pseudomonadati</taxon>
        <taxon>Pseudomonadota</taxon>
        <taxon>Alphaproteobacteria</taxon>
        <taxon>Rhodobacterales</taxon>
        <taxon>Paracoccaceae</taxon>
        <taxon>Yoonia</taxon>
    </lineage>
</organism>
<dbReference type="OrthoDB" id="7833467at2"/>
<proteinExistence type="predicted"/>
<sequence>MAQQSNTNRTREAEGLTQGEAIGIAIAVGWMVVIGIFFWLSMSGPAPDEGFALGRWVLAVIAVFIPAGLIWIATLLARTARHLREDLYRTQAEVSRLSGALAKQQTVPTSTGVQPTEPAQPSSFSSRREVSRLIVPRAAPQVPADQPALALETPPEDTTPPVDRPDFIMALNFPDDENDTEGFAALRRALRDRSARKLVQASQDVLTLLSQDGIYMDDLRPEPAPADLWRSFAKGARGKAVDRLGAIKDQTYLSLVSTRSREDTIFRDSLHHFLRCFDQMLVGFEEHATDTDLLELAETRTARAFMLLGRATGTFD</sequence>
<feature type="transmembrane region" description="Helical" evidence="2">
    <location>
        <begin position="21"/>
        <end position="41"/>
    </location>
</feature>
<feature type="region of interest" description="Disordered" evidence="1">
    <location>
        <begin position="141"/>
        <end position="163"/>
    </location>
</feature>
<keyword evidence="2" id="KW-1133">Transmembrane helix</keyword>
<evidence type="ECO:0000313" key="4">
    <source>
        <dbReference type="Proteomes" id="UP000228531"/>
    </source>
</evidence>
<keyword evidence="4" id="KW-1185">Reference proteome</keyword>
<name>A0A2M8W661_9RHOB</name>
<evidence type="ECO:0000256" key="1">
    <source>
        <dbReference type="SAM" id="MobiDB-lite"/>
    </source>
</evidence>
<dbReference type="AlphaFoldDB" id="A0A2M8W661"/>
<dbReference type="Proteomes" id="UP000228531">
    <property type="component" value="Unassembled WGS sequence"/>
</dbReference>
<feature type="transmembrane region" description="Helical" evidence="2">
    <location>
        <begin position="53"/>
        <end position="77"/>
    </location>
</feature>
<evidence type="ECO:0000256" key="2">
    <source>
        <dbReference type="SAM" id="Phobius"/>
    </source>
</evidence>
<accession>A0A2M8W661</accession>
<feature type="region of interest" description="Disordered" evidence="1">
    <location>
        <begin position="99"/>
        <end position="128"/>
    </location>
</feature>
<keyword evidence="2" id="KW-0812">Transmembrane</keyword>
<feature type="compositionally biased region" description="Polar residues" evidence="1">
    <location>
        <begin position="103"/>
        <end position="125"/>
    </location>
</feature>